<dbReference type="EMBL" id="CCJV01000043">
    <property type="protein sequence ID" value="CDT04165.1"/>
    <property type="molecule type" value="Genomic_DNA"/>
</dbReference>
<evidence type="ECO:0000313" key="1">
    <source>
        <dbReference type="EMBL" id="CDT04165.1"/>
    </source>
</evidence>
<protein>
    <recommendedName>
        <fullName evidence="3">Metal binding Ada-like protein</fullName>
    </recommendedName>
</protein>
<evidence type="ECO:0000313" key="2">
    <source>
        <dbReference type="Proteomes" id="UP000049495"/>
    </source>
</evidence>
<name>A0A822MTU4_9VIBR</name>
<gene>
    <name evidence="1" type="ORF">VCR5J5_1370266</name>
</gene>
<sequence>MMPLQNRVSPSGELLADNARGSWLGNRGVLHNEKKEIIRPWKHKNWVLCELNFKERKRQVFSQNSYSELFFLDEATALSAGHRPCASCRRQRFDEFKQAWGAAQLSELKVEEIDKVLHQDRAIRGGKKVTYNEKLENLPNGVFVELEGKPWLIWRNELHEWHPDGYRARADIYGDLNVTVLTPKCMVEIIVAGFIPQVDESVMA</sequence>
<reference evidence="2" key="1">
    <citation type="submission" date="2014-06" db="EMBL/GenBank/DDBJ databases">
        <authorList>
            <person name="Le Roux Frederique"/>
        </authorList>
    </citation>
    <scope>NUCLEOTIDE SEQUENCE [LARGE SCALE GENOMIC DNA]</scope>
    <source>
        <strain evidence="2">J5-5</strain>
    </source>
</reference>
<dbReference type="RefSeq" id="WP_230853844.1">
    <property type="nucleotide sequence ID" value="NZ_CAWQCV010000149.1"/>
</dbReference>
<comment type="caution">
    <text evidence="1">The sequence shown here is derived from an EMBL/GenBank/DDBJ whole genome shotgun (WGS) entry which is preliminary data.</text>
</comment>
<dbReference type="Proteomes" id="UP000049495">
    <property type="component" value="Unassembled WGS sequence"/>
</dbReference>
<proteinExistence type="predicted"/>
<accession>A0A822MTU4</accession>
<evidence type="ECO:0008006" key="3">
    <source>
        <dbReference type="Google" id="ProtNLM"/>
    </source>
</evidence>
<dbReference type="AlphaFoldDB" id="A0A822MTU4"/>
<organism evidence="1 2">
    <name type="scientific">Vibrio crassostreae</name>
    <dbReference type="NCBI Taxonomy" id="246167"/>
    <lineage>
        <taxon>Bacteria</taxon>
        <taxon>Pseudomonadati</taxon>
        <taxon>Pseudomonadota</taxon>
        <taxon>Gammaproteobacteria</taxon>
        <taxon>Vibrionales</taxon>
        <taxon>Vibrionaceae</taxon>
        <taxon>Vibrio</taxon>
    </lineage>
</organism>